<keyword evidence="6" id="KW-0997">Cell inner membrane</keyword>
<dbReference type="InterPro" id="IPR027417">
    <property type="entry name" value="P-loop_NTPase"/>
</dbReference>
<dbReference type="PANTHER" id="PTHR32309">
    <property type="entry name" value="TYROSINE-PROTEIN KINASE"/>
    <property type="match status" value="1"/>
</dbReference>
<dbReference type="InterPro" id="IPR050445">
    <property type="entry name" value="Bact_polysacc_biosynth/exp"/>
</dbReference>
<evidence type="ECO:0000256" key="5">
    <source>
        <dbReference type="ARBA" id="ARBA00022475"/>
    </source>
</evidence>
<dbReference type="InterPro" id="IPR003856">
    <property type="entry name" value="LPS_length_determ_N"/>
</dbReference>
<dbReference type="NCBIfam" id="TIGR01007">
    <property type="entry name" value="eps_fam"/>
    <property type="match status" value="1"/>
</dbReference>
<dbReference type="EMBL" id="JAHESC010000011">
    <property type="protein sequence ID" value="MBT1686869.1"/>
    <property type="molecule type" value="Genomic_DNA"/>
</dbReference>
<sequence length="780" mass="88915">MEPAKPHIATATAPPEGIDLHKLRVIIQTNLWWLLLIFVVINAAAYIVIRYTKDLYESSSEIKLDIKNEANALGIETFVADDPLATDPISGEIELIRSKLFLSQVLDSLNLDVSYFSKGEVLNHELFTGTPVNVDYTPERTTAYNQPIFFEKINDDEFYLYVGEEGNKVKGTYNTPVRATNFELVLTKNASFSTTDEIDLFFIINSRDVLLNYISGNLVVEPLNYSAKTIRVAFKDNQPNKAQAIVHTIDALYLRYSYDQKNLTNTQKIDWLNKELQQIELKMEGFEDYFKKFTLQNKTNNLDQDLAKTIQAINKVDSQRYDLTTRIRDVSRLLDGIPAQEVFLSPTLKQALPDYLYRDLDRIQELTQEMERMKLSYNEKTFAYREQQQEVDTRSRKASQQLQELKNHWVTRLQELNRRKNTLEDDFANLPDKSTQFSKNQRFYKLYEEFYLSLMQSKAGFEIAQAGTTPDFKILSPASLPSTPISPNRGMIAGVGLVASLMLIFFSVGVLYLVNNKITAVHELEKMSGLPVLGVIPASRHTGIQNLHVVNNPRSVVSEAIRTLRTNLDFFRADSPQRVVALSSTISGEGKSFVALNLGAAIAVSRKKVVLIDLDMRKTKANLPIDIPDPSKGMSTVLIRKDRWQDCVLRTNLEYFDYLPSGPIPPNPSELLLNGEFASVLEDLRKHYDIVLLDTPPVGLVTDGIQAMKRADLSIYIFRADYSKRDFIKNLQRIVTINRITNVTTLLNALPTLSGKTYGYGYYEEERDSKVEMLRAFFKR</sequence>
<evidence type="ECO:0000256" key="11">
    <source>
        <dbReference type="ARBA" id="ARBA00022840"/>
    </source>
</evidence>
<evidence type="ECO:0000256" key="6">
    <source>
        <dbReference type="ARBA" id="ARBA00022519"/>
    </source>
</evidence>
<keyword evidence="10" id="KW-0418">Kinase</keyword>
<comment type="similarity">
    <text evidence="3">Belongs to the etk/wzc family.</text>
</comment>
<feature type="transmembrane region" description="Helical" evidence="17">
    <location>
        <begin position="31"/>
        <end position="49"/>
    </location>
</feature>
<feature type="transmembrane region" description="Helical" evidence="17">
    <location>
        <begin position="492"/>
        <end position="514"/>
    </location>
</feature>
<dbReference type="SUPFAM" id="SSF52540">
    <property type="entry name" value="P-loop containing nucleoside triphosphate hydrolases"/>
    <property type="match status" value="1"/>
</dbReference>
<evidence type="ECO:0000256" key="7">
    <source>
        <dbReference type="ARBA" id="ARBA00022679"/>
    </source>
</evidence>
<evidence type="ECO:0000256" key="1">
    <source>
        <dbReference type="ARBA" id="ARBA00004429"/>
    </source>
</evidence>
<keyword evidence="21" id="KW-1185">Reference proteome</keyword>
<dbReference type="Pfam" id="PF02706">
    <property type="entry name" value="Wzz"/>
    <property type="match status" value="1"/>
</dbReference>
<dbReference type="Gene3D" id="3.40.50.300">
    <property type="entry name" value="P-loop containing nucleotide triphosphate hydrolases"/>
    <property type="match status" value="1"/>
</dbReference>
<reference evidence="20 21" key="1">
    <citation type="submission" date="2021-05" db="EMBL/GenBank/DDBJ databases">
        <title>A Polyphasic approach of four new species of the genus Ohtaekwangia: Ohtaekwangia histidinii sp. nov., Ohtaekwangia cretensis sp. nov., Ohtaekwangia indiensis sp. nov., Ohtaekwangia reichenbachii sp. nov. from diverse environment.</title>
        <authorList>
            <person name="Octaviana S."/>
        </authorList>
    </citation>
    <scope>NUCLEOTIDE SEQUENCE [LARGE SCALE GENOMIC DNA]</scope>
    <source>
        <strain evidence="20 21">PWU37</strain>
    </source>
</reference>
<keyword evidence="7 20" id="KW-0808">Transferase</keyword>
<evidence type="ECO:0000256" key="4">
    <source>
        <dbReference type="ARBA" id="ARBA00011903"/>
    </source>
</evidence>
<evidence type="ECO:0000256" key="12">
    <source>
        <dbReference type="ARBA" id="ARBA00022989"/>
    </source>
</evidence>
<comment type="subcellular location">
    <subcellularLocation>
        <location evidence="1">Cell inner membrane</location>
        <topology evidence="1">Multi-pass membrane protein</topology>
    </subcellularLocation>
</comment>
<dbReference type="PANTHER" id="PTHR32309:SF13">
    <property type="entry name" value="FERRIC ENTEROBACTIN TRANSPORT PROTEIN FEPE"/>
    <property type="match status" value="1"/>
</dbReference>
<evidence type="ECO:0000256" key="16">
    <source>
        <dbReference type="SAM" id="Coils"/>
    </source>
</evidence>
<evidence type="ECO:0000256" key="3">
    <source>
        <dbReference type="ARBA" id="ARBA00008883"/>
    </source>
</evidence>
<gene>
    <name evidence="20" type="ORF">KK078_09890</name>
</gene>
<proteinExistence type="inferred from homology"/>
<dbReference type="InterPro" id="IPR005702">
    <property type="entry name" value="Wzc-like_C"/>
</dbReference>
<evidence type="ECO:0000256" key="15">
    <source>
        <dbReference type="ARBA" id="ARBA00051245"/>
    </source>
</evidence>
<dbReference type="CDD" id="cd05387">
    <property type="entry name" value="BY-kinase"/>
    <property type="match status" value="1"/>
</dbReference>
<protein>
    <recommendedName>
        <fullName evidence="4">non-specific protein-tyrosine kinase</fullName>
        <ecNumber evidence="4">2.7.10.2</ecNumber>
    </recommendedName>
</protein>
<dbReference type="GO" id="GO:0004715">
    <property type="term" value="F:non-membrane spanning protein tyrosine kinase activity"/>
    <property type="evidence" value="ECO:0007669"/>
    <property type="project" value="UniProtKB-EC"/>
</dbReference>
<organism evidence="20 21">
    <name type="scientific">Dawidia soli</name>
    <dbReference type="NCBI Taxonomy" id="2782352"/>
    <lineage>
        <taxon>Bacteria</taxon>
        <taxon>Pseudomonadati</taxon>
        <taxon>Bacteroidota</taxon>
        <taxon>Cytophagia</taxon>
        <taxon>Cytophagales</taxon>
        <taxon>Chryseotaleaceae</taxon>
        <taxon>Dawidia</taxon>
    </lineage>
</organism>
<evidence type="ECO:0000259" key="19">
    <source>
        <dbReference type="Pfam" id="PF13614"/>
    </source>
</evidence>
<keyword evidence="8 17" id="KW-0812">Transmembrane</keyword>
<feature type="domain" description="AAA" evidence="19">
    <location>
        <begin position="578"/>
        <end position="720"/>
    </location>
</feature>
<keyword evidence="12 17" id="KW-1133">Transmembrane helix</keyword>
<name>A0AAP2GCZ9_9BACT</name>
<keyword evidence="5" id="KW-1003">Cell membrane</keyword>
<feature type="domain" description="Polysaccharide chain length determinant N-terminal" evidence="18">
    <location>
        <begin position="17"/>
        <end position="109"/>
    </location>
</feature>
<keyword evidence="9" id="KW-0547">Nucleotide-binding</keyword>
<dbReference type="GO" id="GO:0005524">
    <property type="term" value="F:ATP binding"/>
    <property type="evidence" value="ECO:0007669"/>
    <property type="project" value="UniProtKB-KW"/>
</dbReference>
<keyword evidence="16" id="KW-0175">Coiled coil</keyword>
<evidence type="ECO:0000313" key="20">
    <source>
        <dbReference type="EMBL" id="MBT1686869.1"/>
    </source>
</evidence>
<comment type="caution">
    <text evidence="20">The sequence shown here is derived from an EMBL/GenBank/DDBJ whole genome shotgun (WGS) entry which is preliminary data.</text>
</comment>
<comment type="similarity">
    <text evidence="2">Belongs to the CpsD/CapB family.</text>
</comment>
<evidence type="ECO:0000256" key="17">
    <source>
        <dbReference type="SAM" id="Phobius"/>
    </source>
</evidence>
<feature type="coiled-coil region" evidence="16">
    <location>
        <begin position="399"/>
        <end position="433"/>
    </location>
</feature>
<keyword evidence="13 17" id="KW-0472">Membrane</keyword>
<comment type="catalytic activity">
    <reaction evidence="15">
        <text>L-tyrosyl-[protein] + ATP = O-phospho-L-tyrosyl-[protein] + ADP + H(+)</text>
        <dbReference type="Rhea" id="RHEA:10596"/>
        <dbReference type="Rhea" id="RHEA-COMP:10136"/>
        <dbReference type="Rhea" id="RHEA-COMP:20101"/>
        <dbReference type="ChEBI" id="CHEBI:15378"/>
        <dbReference type="ChEBI" id="CHEBI:30616"/>
        <dbReference type="ChEBI" id="CHEBI:46858"/>
        <dbReference type="ChEBI" id="CHEBI:61978"/>
        <dbReference type="ChEBI" id="CHEBI:456216"/>
        <dbReference type="EC" id="2.7.10.2"/>
    </reaction>
</comment>
<dbReference type="Proteomes" id="UP001319180">
    <property type="component" value="Unassembled WGS sequence"/>
</dbReference>
<dbReference type="EC" id="2.7.10.2" evidence="4"/>
<evidence type="ECO:0000259" key="18">
    <source>
        <dbReference type="Pfam" id="PF02706"/>
    </source>
</evidence>
<dbReference type="Pfam" id="PF13614">
    <property type="entry name" value="AAA_31"/>
    <property type="match status" value="1"/>
</dbReference>
<dbReference type="RefSeq" id="WP_254090104.1">
    <property type="nucleotide sequence ID" value="NZ_JAHESC010000011.1"/>
</dbReference>
<evidence type="ECO:0000313" key="21">
    <source>
        <dbReference type="Proteomes" id="UP001319180"/>
    </source>
</evidence>
<evidence type="ECO:0000256" key="14">
    <source>
        <dbReference type="ARBA" id="ARBA00023137"/>
    </source>
</evidence>
<dbReference type="AlphaFoldDB" id="A0AAP2GCZ9"/>
<evidence type="ECO:0000256" key="13">
    <source>
        <dbReference type="ARBA" id="ARBA00023136"/>
    </source>
</evidence>
<keyword evidence="14" id="KW-0829">Tyrosine-protein kinase</keyword>
<evidence type="ECO:0000256" key="9">
    <source>
        <dbReference type="ARBA" id="ARBA00022741"/>
    </source>
</evidence>
<keyword evidence="11" id="KW-0067">ATP-binding</keyword>
<dbReference type="GO" id="GO:0005886">
    <property type="term" value="C:plasma membrane"/>
    <property type="evidence" value="ECO:0007669"/>
    <property type="project" value="UniProtKB-SubCell"/>
</dbReference>
<evidence type="ECO:0000256" key="2">
    <source>
        <dbReference type="ARBA" id="ARBA00007316"/>
    </source>
</evidence>
<accession>A0AAP2GCZ9</accession>
<evidence type="ECO:0000256" key="10">
    <source>
        <dbReference type="ARBA" id="ARBA00022777"/>
    </source>
</evidence>
<dbReference type="InterPro" id="IPR025669">
    <property type="entry name" value="AAA_dom"/>
</dbReference>
<evidence type="ECO:0000256" key="8">
    <source>
        <dbReference type="ARBA" id="ARBA00022692"/>
    </source>
</evidence>